<dbReference type="EMBL" id="MPUH01001128">
    <property type="protein sequence ID" value="OMJ70068.1"/>
    <property type="molecule type" value="Genomic_DNA"/>
</dbReference>
<dbReference type="SMART" id="SM00220">
    <property type="entry name" value="S_TKc"/>
    <property type="match status" value="1"/>
</dbReference>
<evidence type="ECO:0000256" key="2">
    <source>
        <dbReference type="ARBA" id="ARBA00022741"/>
    </source>
</evidence>
<name>A0A1R2AZY2_9CILI</name>
<evidence type="ECO:0000256" key="1">
    <source>
        <dbReference type="ARBA" id="ARBA00011245"/>
    </source>
</evidence>
<dbReference type="PANTHER" id="PTHR24346:SF30">
    <property type="entry name" value="MATERNAL EMBRYONIC LEUCINE ZIPPER KINASE"/>
    <property type="match status" value="1"/>
</dbReference>
<dbReference type="Gene3D" id="1.10.510.10">
    <property type="entry name" value="Transferase(Phosphotransferase) domain 1"/>
    <property type="match status" value="1"/>
</dbReference>
<dbReference type="FunFam" id="3.30.200.20:FF:000042">
    <property type="entry name" value="Aurora kinase A"/>
    <property type="match status" value="1"/>
</dbReference>
<feature type="domain" description="Protein kinase" evidence="7">
    <location>
        <begin position="88"/>
        <end position="343"/>
    </location>
</feature>
<dbReference type="InterPro" id="IPR000719">
    <property type="entry name" value="Prot_kinase_dom"/>
</dbReference>
<dbReference type="InterPro" id="IPR011009">
    <property type="entry name" value="Kinase-like_dom_sf"/>
</dbReference>
<feature type="region of interest" description="Disordered" evidence="6">
    <location>
        <begin position="350"/>
        <end position="428"/>
    </location>
</feature>
<comment type="similarity">
    <text evidence="5">Belongs to the protein kinase superfamily.</text>
</comment>
<gene>
    <name evidence="8" type="ORF">SteCoe_32054</name>
</gene>
<dbReference type="GO" id="GO:0005524">
    <property type="term" value="F:ATP binding"/>
    <property type="evidence" value="ECO:0007669"/>
    <property type="project" value="UniProtKB-UniRule"/>
</dbReference>
<evidence type="ECO:0000259" key="7">
    <source>
        <dbReference type="PROSITE" id="PS50011"/>
    </source>
</evidence>
<dbReference type="FunFam" id="1.10.510.10:FF:000571">
    <property type="entry name" value="Maternal embryonic leucine zipper kinase"/>
    <property type="match status" value="1"/>
</dbReference>
<keyword evidence="9" id="KW-1185">Reference proteome</keyword>
<evidence type="ECO:0000256" key="3">
    <source>
        <dbReference type="ARBA" id="ARBA00022840"/>
    </source>
</evidence>
<evidence type="ECO:0000313" key="9">
    <source>
        <dbReference type="Proteomes" id="UP000187209"/>
    </source>
</evidence>
<dbReference type="PROSITE" id="PS00107">
    <property type="entry name" value="PROTEIN_KINASE_ATP"/>
    <property type="match status" value="1"/>
</dbReference>
<dbReference type="AlphaFoldDB" id="A0A1R2AZY2"/>
<feature type="compositionally biased region" description="Polar residues" evidence="6">
    <location>
        <begin position="387"/>
        <end position="401"/>
    </location>
</feature>
<dbReference type="Pfam" id="PF00069">
    <property type="entry name" value="Pkinase"/>
    <property type="match status" value="1"/>
</dbReference>
<dbReference type="OrthoDB" id="10252354at2759"/>
<evidence type="ECO:0000256" key="6">
    <source>
        <dbReference type="SAM" id="MobiDB-lite"/>
    </source>
</evidence>
<dbReference type="SUPFAM" id="SSF56112">
    <property type="entry name" value="Protein kinase-like (PK-like)"/>
    <property type="match status" value="1"/>
</dbReference>
<keyword evidence="3 4" id="KW-0067">ATP-binding</keyword>
<evidence type="ECO:0000256" key="4">
    <source>
        <dbReference type="PROSITE-ProRule" id="PRU10141"/>
    </source>
</evidence>
<evidence type="ECO:0000313" key="8">
    <source>
        <dbReference type="EMBL" id="OMJ70068.1"/>
    </source>
</evidence>
<dbReference type="Proteomes" id="UP000187209">
    <property type="component" value="Unassembled WGS sequence"/>
</dbReference>
<dbReference type="PROSITE" id="PS50011">
    <property type="entry name" value="PROTEIN_KINASE_DOM"/>
    <property type="match status" value="1"/>
</dbReference>
<keyword evidence="2 4" id="KW-0547">Nucleotide-binding</keyword>
<keyword evidence="5" id="KW-0418">Kinase</keyword>
<comment type="subunit">
    <text evidence="1">Monomer.</text>
</comment>
<keyword evidence="5" id="KW-0723">Serine/threonine-protein kinase</keyword>
<proteinExistence type="inferred from homology"/>
<dbReference type="InterPro" id="IPR008271">
    <property type="entry name" value="Ser/Thr_kinase_AS"/>
</dbReference>
<organism evidence="8 9">
    <name type="scientific">Stentor coeruleus</name>
    <dbReference type="NCBI Taxonomy" id="5963"/>
    <lineage>
        <taxon>Eukaryota</taxon>
        <taxon>Sar</taxon>
        <taxon>Alveolata</taxon>
        <taxon>Ciliophora</taxon>
        <taxon>Postciliodesmatophora</taxon>
        <taxon>Heterotrichea</taxon>
        <taxon>Heterotrichida</taxon>
        <taxon>Stentoridae</taxon>
        <taxon>Stentor</taxon>
    </lineage>
</organism>
<dbReference type="GO" id="GO:0005737">
    <property type="term" value="C:cytoplasm"/>
    <property type="evidence" value="ECO:0007669"/>
    <property type="project" value="TreeGrafter"/>
</dbReference>
<dbReference type="GO" id="GO:0004674">
    <property type="term" value="F:protein serine/threonine kinase activity"/>
    <property type="evidence" value="ECO:0007669"/>
    <property type="project" value="UniProtKB-KW"/>
</dbReference>
<reference evidence="8 9" key="1">
    <citation type="submission" date="2016-11" db="EMBL/GenBank/DDBJ databases">
        <title>The macronuclear genome of Stentor coeruleus: a giant cell with tiny introns.</title>
        <authorList>
            <person name="Slabodnick M."/>
            <person name="Ruby J.G."/>
            <person name="Reiff S.B."/>
            <person name="Swart E.C."/>
            <person name="Gosai S."/>
            <person name="Prabakaran S."/>
            <person name="Witkowska E."/>
            <person name="Larue G.E."/>
            <person name="Fisher S."/>
            <person name="Freeman R.M."/>
            <person name="Gunawardena J."/>
            <person name="Chu W."/>
            <person name="Stover N.A."/>
            <person name="Gregory B.D."/>
            <person name="Nowacki M."/>
            <person name="Derisi J."/>
            <person name="Roy S.W."/>
            <person name="Marshall W.F."/>
            <person name="Sood P."/>
        </authorList>
    </citation>
    <scope>NUCLEOTIDE SEQUENCE [LARGE SCALE GENOMIC DNA]</scope>
    <source>
        <strain evidence="8">WM001</strain>
    </source>
</reference>
<feature type="compositionally biased region" description="Basic and acidic residues" evidence="6">
    <location>
        <begin position="375"/>
        <end position="384"/>
    </location>
</feature>
<dbReference type="PROSITE" id="PS00108">
    <property type="entry name" value="PROTEIN_KINASE_ST"/>
    <property type="match status" value="1"/>
</dbReference>
<keyword evidence="5" id="KW-0808">Transferase</keyword>
<accession>A0A1R2AZY2</accession>
<protein>
    <recommendedName>
        <fullName evidence="7">Protein kinase domain-containing protein</fullName>
    </recommendedName>
</protein>
<feature type="binding site" evidence="4">
    <location>
        <position position="117"/>
    </location>
    <ligand>
        <name>ATP</name>
        <dbReference type="ChEBI" id="CHEBI:30616"/>
    </ligand>
</feature>
<dbReference type="PANTHER" id="PTHR24346">
    <property type="entry name" value="MAP/MICROTUBULE AFFINITY-REGULATING KINASE"/>
    <property type="match status" value="1"/>
</dbReference>
<dbReference type="InterPro" id="IPR017441">
    <property type="entry name" value="Protein_kinase_ATP_BS"/>
</dbReference>
<sequence>MDIEKLSIFLNKNLKKSCNISYRPKMTLNDIISESSEILGLKAKRNYKVFDSAGGELSDGDVELLNPQEPLFLSQGEEFVKECALSIYTEVRVLGQGGFGTVKLYINKITNEEVALKFVDYHSLLNTEDVLRMYNEIALLRNLRHTNIVKLIDAFDLEDKMCFVMEYCSGGELMDYINQKGPFPETEIYRLGAQVVDAVRYCHNSQVIHRDLKPQNVLFSNESRTIVKIVDFGISGMFSVGRIGESSEAGSLLYTAPEVISGRDNRAAPALDVWSLGCIIYEMLTGKHPFLDEDADSTIGRILKGAYEAVPSNLPSHWKRFFKKIFQISPENRWTMLEISSYFDKLRFGGDSSSSQNSSEEEVKAKSFKSPQELAKTRNVDHKPTVPKSNPKSQPAKTNLASMRKYKSQAAFKAEPKGKVQTTRKPNK</sequence>
<evidence type="ECO:0000256" key="5">
    <source>
        <dbReference type="RuleBase" id="RU000304"/>
    </source>
</evidence>
<dbReference type="GO" id="GO:0035556">
    <property type="term" value="P:intracellular signal transduction"/>
    <property type="evidence" value="ECO:0007669"/>
    <property type="project" value="TreeGrafter"/>
</dbReference>
<comment type="caution">
    <text evidence="8">The sequence shown here is derived from an EMBL/GenBank/DDBJ whole genome shotgun (WGS) entry which is preliminary data.</text>
</comment>